<dbReference type="PANTHER" id="PTHR36120">
    <property type="entry name" value="FUCOSE ISOMERASE"/>
    <property type="match status" value="1"/>
</dbReference>
<accession>A0A644XLE1</accession>
<dbReference type="AlphaFoldDB" id="A0A644XLE1"/>
<keyword evidence="2" id="KW-0119">Carbohydrate metabolism</keyword>
<evidence type="ECO:0008006" key="4">
    <source>
        <dbReference type="Google" id="ProtNLM"/>
    </source>
</evidence>
<evidence type="ECO:0000313" key="3">
    <source>
        <dbReference type="EMBL" id="MPM16919.1"/>
    </source>
</evidence>
<dbReference type="EMBL" id="VSSQ01002700">
    <property type="protein sequence ID" value="MPM16919.1"/>
    <property type="molecule type" value="Genomic_DNA"/>
</dbReference>
<dbReference type="GO" id="GO:0005996">
    <property type="term" value="P:monosaccharide metabolic process"/>
    <property type="evidence" value="ECO:0007669"/>
    <property type="project" value="InterPro"/>
</dbReference>
<name>A0A644XLE1_9ZZZZ</name>
<gene>
    <name evidence="3" type="ORF">SDC9_63301</name>
</gene>
<sequence length="420" mass="47159">MNRDKISIVLFASQLHDNSSVLESRKEIFSFLNENFDVHIVTDLNEIPREGIKISFIATGGTEESFRKSYSKLSFPLIFLSDGIHNSLAASLEISTFLTNKNIKHKHINIPSILSSETKAELVKHISDSAKILNAFDKLRNFRIALMGNESPWLISSEIDKELVYNKYGVKFIEVPLSEVEERYLFLLNTFNSSGKTSFNDELSSKYIDKLEDRSNDELNKALIFNEAIGSVARNYNAGALTIKCFDLLSSCKTTACLSLAMLNDEGVVAGCEGDIPALWSMLVANLLTDKAVFMANPSSIDTLNNTIDFSHCTVPLCMTNEYKLPSHFESQSGIGVRGIMPLEEYTLIKIAGNRLDRFFCAEGKIIENTSYVQRCRTQIKFKFNDQNQICKFTEAAVGNHVVLVPGRYKSLLELFMKLS</sequence>
<proteinExistence type="predicted"/>
<dbReference type="GO" id="GO:0005737">
    <property type="term" value="C:cytoplasm"/>
    <property type="evidence" value="ECO:0007669"/>
    <property type="project" value="InterPro"/>
</dbReference>
<evidence type="ECO:0000256" key="1">
    <source>
        <dbReference type="ARBA" id="ARBA00023235"/>
    </source>
</evidence>
<protein>
    <recommendedName>
        <fullName evidence="4">L-fucose isomerase C-terminal domain-containing protein</fullName>
    </recommendedName>
</protein>
<evidence type="ECO:0000256" key="2">
    <source>
        <dbReference type="ARBA" id="ARBA00023277"/>
    </source>
</evidence>
<dbReference type="SUPFAM" id="SSF53743">
    <property type="entry name" value="FucI/AraA N-terminal and middle domains"/>
    <property type="match status" value="1"/>
</dbReference>
<organism evidence="3">
    <name type="scientific">bioreactor metagenome</name>
    <dbReference type="NCBI Taxonomy" id="1076179"/>
    <lineage>
        <taxon>unclassified sequences</taxon>
        <taxon>metagenomes</taxon>
        <taxon>ecological metagenomes</taxon>
    </lineage>
</organism>
<dbReference type="PANTHER" id="PTHR36120:SF2">
    <property type="entry name" value="FUCOSE ISOMERASE"/>
    <property type="match status" value="1"/>
</dbReference>
<reference evidence="3" key="1">
    <citation type="submission" date="2019-08" db="EMBL/GenBank/DDBJ databases">
        <authorList>
            <person name="Kucharzyk K."/>
            <person name="Murdoch R.W."/>
            <person name="Higgins S."/>
            <person name="Loffler F."/>
        </authorList>
    </citation>
    <scope>NUCLEOTIDE SEQUENCE</scope>
</reference>
<comment type="caution">
    <text evidence="3">The sequence shown here is derived from an EMBL/GenBank/DDBJ whole genome shotgun (WGS) entry which is preliminary data.</text>
</comment>
<dbReference type="InterPro" id="IPR009015">
    <property type="entry name" value="Fucose_isomerase_N/cen_sf"/>
</dbReference>
<keyword evidence="1" id="KW-0413">Isomerase</keyword>
<dbReference type="GO" id="GO:0016861">
    <property type="term" value="F:intramolecular oxidoreductase activity, interconverting aldoses and ketoses"/>
    <property type="evidence" value="ECO:0007669"/>
    <property type="project" value="InterPro"/>
</dbReference>